<sequence>MRSCRLSSRDLTSLVDIVMVELSCPSPMTIVPVSGGAESWPVEAVRTQTARRLVFNLPLMPTQGGVAFLLRLSTKQPSSGGHHEYVDEKLPVK</sequence>
<protein>
    <submittedName>
        <fullName evidence="1">Uncharacterized protein</fullName>
    </submittedName>
</protein>
<dbReference type="EMBL" id="BGPR01057946">
    <property type="protein sequence ID" value="GBO34156.1"/>
    <property type="molecule type" value="Genomic_DNA"/>
</dbReference>
<evidence type="ECO:0000313" key="1">
    <source>
        <dbReference type="EMBL" id="GBO34156.1"/>
    </source>
</evidence>
<keyword evidence="2" id="KW-1185">Reference proteome</keyword>
<organism evidence="1 2">
    <name type="scientific">Araneus ventricosus</name>
    <name type="common">Orbweaver spider</name>
    <name type="synonym">Epeira ventricosa</name>
    <dbReference type="NCBI Taxonomy" id="182803"/>
    <lineage>
        <taxon>Eukaryota</taxon>
        <taxon>Metazoa</taxon>
        <taxon>Ecdysozoa</taxon>
        <taxon>Arthropoda</taxon>
        <taxon>Chelicerata</taxon>
        <taxon>Arachnida</taxon>
        <taxon>Araneae</taxon>
        <taxon>Araneomorphae</taxon>
        <taxon>Entelegynae</taxon>
        <taxon>Araneoidea</taxon>
        <taxon>Araneidae</taxon>
        <taxon>Araneus</taxon>
    </lineage>
</organism>
<dbReference type="AlphaFoldDB" id="A0A4Y2WC91"/>
<reference evidence="1 2" key="1">
    <citation type="journal article" date="2019" name="Sci. Rep.">
        <title>Orb-weaving spider Araneus ventricosus genome elucidates the spidroin gene catalogue.</title>
        <authorList>
            <person name="Kono N."/>
            <person name="Nakamura H."/>
            <person name="Ohtoshi R."/>
            <person name="Moran D.A.P."/>
            <person name="Shinohara A."/>
            <person name="Yoshida Y."/>
            <person name="Fujiwara M."/>
            <person name="Mori M."/>
            <person name="Tomita M."/>
            <person name="Arakawa K."/>
        </authorList>
    </citation>
    <scope>NUCLEOTIDE SEQUENCE [LARGE SCALE GENOMIC DNA]</scope>
</reference>
<evidence type="ECO:0000313" key="2">
    <source>
        <dbReference type="Proteomes" id="UP000499080"/>
    </source>
</evidence>
<dbReference type="Proteomes" id="UP000499080">
    <property type="component" value="Unassembled WGS sequence"/>
</dbReference>
<name>A0A4Y2WC91_ARAVE</name>
<gene>
    <name evidence="1" type="ORF">AVEN_273058_1</name>
</gene>
<proteinExistence type="predicted"/>
<comment type="caution">
    <text evidence="1">The sequence shown here is derived from an EMBL/GenBank/DDBJ whole genome shotgun (WGS) entry which is preliminary data.</text>
</comment>
<accession>A0A4Y2WC91</accession>